<reference evidence="2" key="1">
    <citation type="submission" date="2012-10" db="EMBL/GenBank/DDBJ databases">
        <authorList>
            <person name="Harkins D.M."/>
            <person name="Durkin A.S."/>
            <person name="Brinkac L.M."/>
            <person name="Haft D.H."/>
            <person name="Selengut J.D."/>
            <person name="Sanka R."/>
            <person name="DePew J."/>
            <person name="Purushe J."/>
            <person name="Matthias M.A."/>
            <person name="Vinetz J.M."/>
            <person name="Sutton G.G."/>
            <person name="Nierman W.C."/>
            <person name="Fouts D.E."/>
        </authorList>
    </citation>
    <scope>NUCLEOTIDE SEQUENCE [LARGE SCALE GENOMIC DNA]</scope>
    <source>
        <strain evidence="2">MOR084</strain>
    </source>
</reference>
<keyword evidence="1" id="KW-0472">Membrane</keyword>
<name>A0A0E2BH59_9LEPT</name>
<evidence type="ECO:0000313" key="3">
    <source>
        <dbReference type="Proteomes" id="UP000006329"/>
    </source>
</evidence>
<evidence type="ECO:0000256" key="1">
    <source>
        <dbReference type="SAM" id="Phobius"/>
    </source>
</evidence>
<organism evidence="2 3">
    <name type="scientific">Leptospira santarosai str. MOR084</name>
    <dbReference type="NCBI Taxonomy" id="1049984"/>
    <lineage>
        <taxon>Bacteria</taxon>
        <taxon>Pseudomonadati</taxon>
        <taxon>Spirochaetota</taxon>
        <taxon>Spirochaetia</taxon>
        <taxon>Leptospirales</taxon>
        <taxon>Leptospiraceae</taxon>
        <taxon>Leptospira</taxon>
    </lineage>
</organism>
<dbReference type="Proteomes" id="UP000006329">
    <property type="component" value="Unassembled WGS sequence"/>
</dbReference>
<evidence type="ECO:0000313" key="2">
    <source>
        <dbReference type="EMBL" id="EKO34479.1"/>
    </source>
</evidence>
<dbReference type="RefSeq" id="WP_004467583.1">
    <property type="nucleotide sequence ID" value="NZ_AHON02000029.1"/>
</dbReference>
<comment type="caution">
    <text evidence="2">The sequence shown here is derived from an EMBL/GenBank/DDBJ whole genome shotgun (WGS) entry which is preliminary data.</text>
</comment>
<proteinExistence type="predicted"/>
<accession>A0A0E2BH59</accession>
<feature type="transmembrane region" description="Helical" evidence="1">
    <location>
        <begin position="86"/>
        <end position="111"/>
    </location>
</feature>
<keyword evidence="3" id="KW-1185">Reference proteome</keyword>
<protein>
    <submittedName>
        <fullName evidence="2">Uncharacterized protein</fullName>
    </submittedName>
</protein>
<sequence length="146" mass="16601">MSLKTAKDWNQFLLRLFIAFGFWEVISVPLRSLMFSRFYYDPAYKNFFQSVGMILWVGPILADLIQVFFLGVLIRFAKDSLPTGIVGGLIVAICFSLAAYVGPAISVLNFINVLPSPIVWLWVFSQFLLTLLASLILTYIAEEEEY</sequence>
<keyword evidence="1" id="KW-0812">Transmembrane</keyword>
<dbReference type="EMBL" id="AHON02000029">
    <property type="protein sequence ID" value="EKO34479.1"/>
    <property type="molecule type" value="Genomic_DNA"/>
</dbReference>
<feature type="transmembrane region" description="Helical" evidence="1">
    <location>
        <begin position="117"/>
        <end position="141"/>
    </location>
</feature>
<feature type="transmembrane region" description="Helical" evidence="1">
    <location>
        <begin position="12"/>
        <end position="33"/>
    </location>
</feature>
<keyword evidence="1" id="KW-1133">Transmembrane helix</keyword>
<feature type="transmembrane region" description="Helical" evidence="1">
    <location>
        <begin position="53"/>
        <end position="74"/>
    </location>
</feature>
<gene>
    <name evidence="2" type="ORF">LEP1GSC179_3382</name>
</gene>
<dbReference type="AlphaFoldDB" id="A0A0E2BH59"/>